<organism evidence="3 4">
    <name type="scientific">Streptomyces nigrescens</name>
    <dbReference type="NCBI Taxonomy" id="1920"/>
    <lineage>
        <taxon>Bacteria</taxon>
        <taxon>Bacillati</taxon>
        <taxon>Actinomycetota</taxon>
        <taxon>Actinomycetes</taxon>
        <taxon>Kitasatosporales</taxon>
        <taxon>Streptomycetaceae</taxon>
        <taxon>Streptomyces</taxon>
    </lineage>
</organism>
<evidence type="ECO:0000256" key="1">
    <source>
        <dbReference type="SAM" id="Coils"/>
    </source>
</evidence>
<dbReference type="Gene3D" id="3.40.30.10">
    <property type="entry name" value="Glutaredoxin"/>
    <property type="match status" value="1"/>
</dbReference>
<accession>A0A640TP00</accession>
<dbReference type="InterPro" id="IPR010296">
    <property type="entry name" value="DUF899_thioredox"/>
</dbReference>
<evidence type="ECO:0000313" key="3">
    <source>
        <dbReference type="EMBL" id="GFE24850.1"/>
    </source>
</evidence>
<gene>
    <name evidence="3" type="ORF">Sliba_53030</name>
</gene>
<sequence length="273" mass="30396">MHSLAPRTVPPRPFRLASRCTPAKNGGRRRTAAKSGGRAPTAILEVAMRHTRLSGESAEYGDAREELRQAEIELMRQRERVATMRRGLPPGPAVDDYVFEEGPADLEAGDEPARSVRLSELFSEPGRDLIVYHFMFGKEQKQACPMCTMWIDGFNGVVDHVTQNVDFAVVAAAELPVLRAYARDRKWTNLRLLSAGASTFKYDLGSEDADGSQDSTVSVFTRDDAGAVRHVYSVHPRMAEDIDQRGIDLLTPVWHLLDLTPGGRGEWFPSLRY</sequence>
<feature type="coiled-coil region" evidence="1">
    <location>
        <begin position="53"/>
        <end position="87"/>
    </location>
</feature>
<dbReference type="AlphaFoldDB" id="A0A640TP00"/>
<evidence type="ECO:0000313" key="4">
    <source>
        <dbReference type="Proteomes" id="UP000429552"/>
    </source>
</evidence>
<protein>
    <recommendedName>
        <fullName evidence="5">Thioredoxin domain-containing protein</fullName>
    </recommendedName>
</protein>
<reference evidence="3 4" key="1">
    <citation type="submission" date="2019-12" db="EMBL/GenBank/DDBJ databases">
        <title>Whole genome shotgun sequence of Streptomyces libani subsp. libani NBRC 13452.</title>
        <authorList>
            <person name="Ichikawa N."/>
            <person name="Kimura A."/>
            <person name="Kitahashi Y."/>
            <person name="Komaki H."/>
            <person name="Tamura T."/>
        </authorList>
    </citation>
    <scope>NUCLEOTIDE SEQUENCE [LARGE SCALE GENOMIC DNA]</scope>
    <source>
        <strain evidence="3 4">NBRC 13452</strain>
    </source>
</reference>
<dbReference type="EMBL" id="BLIP01000001">
    <property type="protein sequence ID" value="GFE24850.1"/>
    <property type="molecule type" value="Genomic_DNA"/>
</dbReference>
<dbReference type="Proteomes" id="UP000429552">
    <property type="component" value="Unassembled WGS sequence"/>
</dbReference>
<proteinExistence type="predicted"/>
<name>A0A640TP00_STRNI</name>
<dbReference type="Pfam" id="PF05988">
    <property type="entry name" value="DUF899"/>
    <property type="match status" value="1"/>
</dbReference>
<comment type="caution">
    <text evidence="3">The sequence shown here is derived from an EMBL/GenBank/DDBJ whole genome shotgun (WGS) entry which is preliminary data.</text>
</comment>
<evidence type="ECO:0000256" key="2">
    <source>
        <dbReference type="SAM" id="MobiDB-lite"/>
    </source>
</evidence>
<feature type="region of interest" description="Disordered" evidence="2">
    <location>
        <begin position="1"/>
        <end position="37"/>
    </location>
</feature>
<evidence type="ECO:0008006" key="5">
    <source>
        <dbReference type="Google" id="ProtNLM"/>
    </source>
</evidence>
<keyword evidence="1" id="KW-0175">Coiled coil</keyword>